<reference evidence="4 5" key="1">
    <citation type="submission" date="2017-10" db="EMBL/GenBank/DDBJ databases">
        <title>Draft genome of Longimonas halophila.</title>
        <authorList>
            <person name="Goh K.M."/>
            <person name="Shamsir M.S."/>
            <person name="Lim S.W."/>
        </authorList>
    </citation>
    <scope>NUCLEOTIDE SEQUENCE [LARGE SCALE GENOMIC DNA]</scope>
    <source>
        <strain evidence="4 5">KCTC 42399</strain>
    </source>
</reference>
<accession>A0A2H3NMH2</accession>
<dbReference type="PANTHER" id="PTHR12526">
    <property type="entry name" value="GLYCOSYLTRANSFERASE"/>
    <property type="match status" value="1"/>
</dbReference>
<evidence type="ECO:0000313" key="4">
    <source>
        <dbReference type="EMBL" id="PEN07870.1"/>
    </source>
</evidence>
<dbReference type="GO" id="GO:0016757">
    <property type="term" value="F:glycosyltransferase activity"/>
    <property type="evidence" value="ECO:0007669"/>
    <property type="project" value="UniProtKB-KW"/>
</dbReference>
<organism evidence="4 5">
    <name type="scientific">Longimonas halophila</name>
    <dbReference type="NCBI Taxonomy" id="1469170"/>
    <lineage>
        <taxon>Bacteria</taxon>
        <taxon>Pseudomonadati</taxon>
        <taxon>Rhodothermota</taxon>
        <taxon>Rhodothermia</taxon>
        <taxon>Rhodothermales</taxon>
        <taxon>Salisaetaceae</taxon>
        <taxon>Longimonas</taxon>
    </lineage>
</organism>
<dbReference type="PANTHER" id="PTHR12526:SF510">
    <property type="entry name" value="D-INOSITOL 3-PHOSPHATE GLYCOSYLTRANSFERASE"/>
    <property type="match status" value="1"/>
</dbReference>
<dbReference type="InterPro" id="IPR028098">
    <property type="entry name" value="Glyco_trans_4-like_N"/>
</dbReference>
<dbReference type="OrthoDB" id="9771846at2"/>
<dbReference type="Proteomes" id="UP000221024">
    <property type="component" value="Unassembled WGS sequence"/>
</dbReference>
<dbReference type="Pfam" id="PF13439">
    <property type="entry name" value="Glyco_transf_4"/>
    <property type="match status" value="1"/>
</dbReference>
<protein>
    <submittedName>
        <fullName evidence="4">Glycosyl transferase</fullName>
    </submittedName>
</protein>
<name>A0A2H3NMH2_9BACT</name>
<dbReference type="RefSeq" id="WP_098061593.1">
    <property type="nucleotide sequence ID" value="NZ_PDEP01000004.1"/>
</dbReference>
<feature type="domain" description="Glycosyltransferase subfamily 4-like N-terminal" evidence="3">
    <location>
        <begin position="23"/>
        <end position="173"/>
    </location>
</feature>
<evidence type="ECO:0000256" key="2">
    <source>
        <dbReference type="ARBA" id="ARBA00022679"/>
    </source>
</evidence>
<dbReference type="SUPFAM" id="SSF53756">
    <property type="entry name" value="UDP-Glycosyltransferase/glycogen phosphorylase"/>
    <property type="match status" value="1"/>
</dbReference>
<evidence type="ECO:0000313" key="5">
    <source>
        <dbReference type="Proteomes" id="UP000221024"/>
    </source>
</evidence>
<dbReference type="AlphaFoldDB" id="A0A2H3NMH2"/>
<proteinExistence type="predicted"/>
<dbReference type="EMBL" id="PDEP01000004">
    <property type="protein sequence ID" value="PEN07870.1"/>
    <property type="molecule type" value="Genomic_DNA"/>
</dbReference>
<sequence length="383" mass="42543">MAAPSVSPNRLLMHVGPAYPYRGGIAHFTELTARALRNAGHPPRLCTFTRQYPAWLFPGRTQTVEPGTPPPAGLPKPDRRIDTLNPLTWHRTARWMQQEAAGAVMQYWMPFMALPFAYMAWQMRRAGRPVVGIIHNALPHERHWGDAQLSRLFLHQLSGAVALSESVAADVRALTPALPTEQVDHPAYTRFGTRPDQTDARARLDLPTEGLLVLFFGFVRRYKGLDVLLDAWPAVQEHRPNPFLCIAGEAYDDPAPYRAQMEALPHPDRVRWDDRYIPEDQVADYFAAADLVVQPYRHATQSGVVQIAAHMNRPVIVTDVGGLPETIDSGRTGFVVPPEDPDALAEAIIHACQPEQQRILTGPQATGGSAEALAQAVDRMLKH</sequence>
<keyword evidence="5" id="KW-1185">Reference proteome</keyword>
<gene>
    <name evidence="4" type="ORF">CRI93_05330</name>
</gene>
<dbReference type="Pfam" id="PF13692">
    <property type="entry name" value="Glyco_trans_1_4"/>
    <property type="match status" value="1"/>
</dbReference>
<evidence type="ECO:0000256" key="1">
    <source>
        <dbReference type="ARBA" id="ARBA00022676"/>
    </source>
</evidence>
<dbReference type="Gene3D" id="3.40.50.2000">
    <property type="entry name" value="Glycogen Phosphorylase B"/>
    <property type="match status" value="2"/>
</dbReference>
<keyword evidence="1" id="KW-0328">Glycosyltransferase</keyword>
<evidence type="ECO:0000259" key="3">
    <source>
        <dbReference type="Pfam" id="PF13439"/>
    </source>
</evidence>
<comment type="caution">
    <text evidence="4">The sequence shown here is derived from an EMBL/GenBank/DDBJ whole genome shotgun (WGS) entry which is preliminary data.</text>
</comment>
<keyword evidence="2 4" id="KW-0808">Transferase</keyword>